<keyword evidence="3" id="KW-1185">Reference proteome</keyword>
<feature type="compositionally biased region" description="Low complexity" evidence="1">
    <location>
        <begin position="243"/>
        <end position="253"/>
    </location>
</feature>
<dbReference type="InterPro" id="IPR011990">
    <property type="entry name" value="TPR-like_helical_dom_sf"/>
</dbReference>
<dbReference type="Proteomes" id="UP000321353">
    <property type="component" value="Chromosome"/>
</dbReference>
<organism evidence="2 3">
    <name type="scientific">Stieleria maiorica</name>
    <dbReference type="NCBI Taxonomy" id="2795974"/>
    <lineage>
        <taxon>Bacteria</taxon>
        <taxon>Pseudomonadati</taxon>
        <taxon>Planctomycetota</taxon>
        <taxon>Planctomycetia</taxon>
        <taxon>Pirellulales</taxon>
        <taxon>Pirellulaceae</taxon>
        <taxon>Stieleria</taxon>
    </lineage>
</organism>
<dbReference type="KEGG" id="smam:Mal15_32830"/>
<gene>
    <name evidence="2" type="ORF">Mal15_32830</name>
</gene>
<evidence type="ECO:0008006" key="4">
    <source>
        <dbReference type="Google" id="ProtNLM"/>
    </source>
</evidence>
<feature type="compositionally biased region" description="Basic and acidic residues" evidence="1">
    <location>
        <begin position="301"/>
        <end position="318"/>
    </location>
</feature>
<evidence type="ECO:0000313" key="3">
    <source>
        <dbReference type="Proteomes" id="UP000321353"/>
    </source>
</evidence>
<accession>A0A5B9MD93</accession>
<proteinExistence type="predicted"/>
<dbReference type="EMBL" id="CP036264">
    <property type="protein sequence ID" value="QEF99222.1"/>
    <property type="molecule type" value="Genomic_DNA"/>
</dbReference>
<name>A0A5B9MD93_9BACT</name>
<evidence type="ECO:0000256" key="1">
    <source>
        <dbReference type="SAM" id="MobiDB-lite"/>
    </source>
</evidence>
<dbReference type="Gene3D" id="1.25.40.10">
    <property type="entry name" value="Tetratricopeptide repeat domain"/>
    <property type="match status" value="1"/>
</dbReference>
<reference evidence="2 3" key="1">
    <citation type="submission" date="2019-02" db="EMBL/GenBank/DDBJ databases">
        <title>Planctomycetal bacteria perform biofilm scaping via a novel small molecule.</title>
        <authorList>
            <person name="Jeske O."/>
            <person name="Boedeker C."/>
            <person name="Wiegand S."/>
            <person name="Breitling P."/>
            <person name="Kallscheuer N."/>
            <person name="Jogler M."/>
            <person name="Rohde M."/>
            <person name="Petersen J."/>
            <person name="Medema M.H."/>
            <person name="Surup F."/>
            <person name="Jogler C."/>
        </authorList>
    </citation>
    <scope>NUCLEOTIDE SEQUENCE [LARGE SCALE GENOMIC DNA]</scope>
    <source>
        <strain evidence="2 3">Mal15</strain>
    </source>
</reference>
<feature type="region of interest" description="Disordered" evidence="1">
    <location>
        <begin position="241"/>
        <end position="318"/>
    </location>
</feature>
<dbReference type="AlphaFoldDB" id="A0A5B9MD93"/>
<dbReference type="SUPFAM" id="SSF48452">
    <property type="entry name" value="TPR-like"/>
    <property type="match status" value="1"/>
</dbReference>
<protein>
    <recommendedName>
        <fullName evidence="4">Tetratricopeptide repeat protein</fullName>
    </recommendedName>
</protein>
<evidence type="ECO:0000313" key="2">
    <source>
        <dbReference type="EMBL" id="QEF99222.1"/>
    </source>
</evidence>
<sequence length="333" mass="36739">MADQSLESRQSWKVLDGDQMSMVLRGSLDDYGALPAASAEASERFRQQLEQGDDDPLDAFVSAVASLTEAVERLAEIAAKDPLAAAASIDPSAADYAEIESLPKPIRMSVRTWLGRLLVRSRLYDEALPVIAEVDVTESVDPASSLFYRGACYHALLMKNEALADLRMLLENEQDCPVRFSRLAKLMVADIKPLKEDSLDEISRLMTDVTRRLDLGRSDETVENQEQKIIDKLTKLIDKLEEQQQQQQQQQQSGGSGSGGDPQSGQESPMQDSQIAGGSGDGNVKKKNLGDDDGWGNLPPAERKEALQKISRDLPTHYRDAIEAYFRKRATDG</sequence>
<feature type="compositionally biased region" description="Polar residues" evidence="1">
    <location>
        <begin position="267"/>
        <end position="276"/>
    </location>
</feature>